<dbReference type="InterPro" id="IPR051539">
    <property type="entry name" value="T4SS-coupling_protein"/>
</dbReference>
<dbReference type="SUPFAM" id="SSF52540">
    <property type="entry name" value="P-loop containing nucleoside triphosphate hydrolases"/>
    <property type="match status" value="1"/>
</dbReference>
<reference evidence="9 11" key="1">
    <citation type="submission" date="2018-06" db="EMBL/GenBank/DDBJ databases">
        <authorList>
            <consortium name="GenomeTrakr: Next Generation Sequencing Network for Food Pathogen Tracability"/>
        </authorList>
    </citation>
    <scope>NUCLEOTIDE SEQUENCE [LARGE SCALE GENOMIC DNA]</scope>
    <source>
        <strain evidence="9 11">FDA00007096</strain>
    </source>
</reference>
<evidence type="ECO:0000313" key="9">
    <source>
        <dbReference type="EMBL" id="EAC5551955.1"/>
    </source>
</evidence>
<dbReference type="RefSeq" id="WP_049961605.1">
    <property type="nucleotide sequence ID" value="NZ_CP168882.1"/>
</dbReference>
<dbReference type="InterPro" id="IPR032689">
    <property type="entry name" value="TraG-D_C"/>
</dbReference>
<evidence type="ECO:0000256" key="7">
    <source>
        <dbReference type="SAM" id="Phobius"/>
    </source>
</evidence>
<evidence type="ECO:0000256" key="5">
    <source>
        <dbReference type="ARBA" id="ARBA00022989"/>
    </source>
</evidence>
<evidence type="ECO:0000256" key="1">
    <source>
        <dbReference type="ARBA" id="ARBA00004651"/>
    </source>
</evidence>
<dbReference type="InterPro" id="IPR003688">
    <property type="entry name" value="TraG/VirD4"/>
</dbReference>
<dbReference type="Proteomes" id="UP000489121">
    <property type="component" value="Unassembled WGS sequence"/>
</dbReference>
<reference evidence="10 12" key="2">
    <citation type="submission" date="2019-09" db="EMBL/GenBank/DDBJ databases">
        <authorList>
            <consortium name="PulseNet: The National Subtyping Network for Foodborne Disease Surveillance"/>
            <person name="Tarr C.L."/>
            <person name="Trees E."/>
            <person name="Katz L.S."/>
            <person name="Carleton-Romer H.A."/>
            <person name="Stroika S."/>
            <person name="Kucerova Z."/>
            <person name="Roache K.F."/>
            <person name="Sabol A.L."/>
            <person name="Besser J."/>
            <person name="Gerner-Smidt P."/>
        </authorList>
    </citation>
    <scope>NUCLEOTIDE SEQUENCE [LARGE SCALE GENOMIC DNA]</scope>
    <source>
        <strain evidence="10 12">PNUSAL005692</strain>
    </source>
</reference>
<keyword evidence="3" id="KW-1003">Cell membrane</keyword>
<keyword evidence="5 7" id="KW-1133">Transmembrane helix</keyword>
<comment type="similarity">
    <text evidence="2">Belongs to the VirD4/TraG family.</text>
</comment>
<dbReference type="Gene3D" id="3.40.50.300">
    <property type="entry name" value="P-loop containing nucleotide triphosphate hydrolases"/>
    <property type="match status" value="1"/>
</dbReference>
<accession>A0A462B1Z8</accession>
<organism evidence="9 11">
    <name type="scientific">Listeria monocytogenes</name>
    <dbReference type="NCBI Taxonomy" id="1639"/>
    <lineage>
        <taxon>Bacteria</taxon>
        <taxon>Bacillati</taxon>
        <taxon>Bacillota</taxon>
        <taxon>Bacilli</taxon>
        <taxon>Bacillales</taxon>
        <taxon>Listeriaceae</taxon>
        <taxon>Listeria</taxon>
    </lineage>
</organism>
<feature type="transmembrane region" description="Helical" evidence="7">
    <location>
        <begin position="85"/>
        <end position="108"/>
    </location>
</feature>
<sequence length="774" mass="89266">MWFFNKRKDKDYRSLEQQKTNRYLQFKWLILYNICAYLIFTIIINSILKFFYANFIAISEQKLSIFEFDQVKFISFHWEWLFQPFLFFHSIPFLIYLILSFIFGIKAFKITRQAFYKYRVKPEELVKKGDSRWTTIPELFEIYQAVPEKGLVFPGYGGTPISHYRDKLFIDPTPTNNCIIGTTRSGKGETEVFATIDNISRAEKQDSMVLNDPKGELFTASYKTLRKRNFDVLAFNLTEPDEGVAYNLLETIKQYYTRGDIERAQALTNSLTYSLYRAATAGKGGTDDFFNSCAASLVNALILGLLDICARTNEMEKVTMDNVAYMLNTMGSDVKRSFERVEDQKVLVETNALDEFFQQFPNNHVAKKQYATSNFSTDKTRASIYTTAMEKLNIFSMDNIARMTSLNDIDLDLVGFPQRIEIVGSPNSRCKLLLKRSEKVIYQDQISLNRRGVGLLRFNCDIQEGDCLEIFINFTGKAVGDNAWKKETYSIHYNPVMKDDKPVIDEFTGKVEYHVGMKLKLLESACEGEQIQVKMLNKTKPTAIFMILPDYDASNHVIASIFVRQLYFILADNATRTRGIKCHRRVRFILDEFGNMPAIEGMESIITVCLGRNISFDLYVQDYTQIISKYGEKVAETIKSNCGNHIYILTTSGDTAKEISGKLGTKTVYGKEKSYGQGDLKSNVSERSDDKQLLDATQLLQLKEGESVILRPLKRQDRKRNRLRAYPIFNRGSTAMKFRYEYLNEDFDTNQFFSDLNIRGKHADFDLESNRIAI</sequence>
<dbReference type="EMBL" id="AALGDA010000074">
    <property type="protein sequence ID" value="ECY9784148.1"/>
    <property type="molecule type" value="Genomic_DNA"/>
</dbReference>
<protein>
    <submittedName>
        <fullName evidence="9">ATPase</fullName>
    </submittedName>
    <submittedName>
        <fullName evidence="10">TraM recognition domain-containing protein</fullName>
    </submittedName>
</protein>
<evidence type="ECO:0000313" key="12">
    <source>
        <dbReference type="Proteomes" id="UP000489121"/>
    </source>
</evidence>
<dbReference type="PANTHER" id="PTHR37937:SF1">
    <property type="entry name" value="CONJUGATIVE TRANSFER: DNA TRANSPORT"/>
    <property type="match status" value="1"/>
</dbReference>
<dbReference type="AlphaFoldDB" id="A0A462B1Z8"/>
<keyword evidence="4 7" id="KW-0812">Transmembrane</keyword>
<dbReference type="CDD" id="cd01127">
    <property type="entry name" value="TrwB_TraG_TraD_VirD4"/>
    <property type="match status" value="2"/>
</dbReference>
<dbReference type="Pfam" id="PF12696">
    <property type="entry name" value="TraG-D_C"/>
    <property type="match status" value="1"/>
</dbReference>
<feature type="domain" description="TraD/TraG TraM recognition site" evidence="8">
    <location>
        <begin position="585"/>
        <end position="703"/>
    </location>
</feature>
<dbReference type="InterPro" id="IPR027417">
    <property type="entry name" value="P-loop_NTPase"/>
</dbReference>
<evidence type="ECO:0000256" key="3">
    <source>
        <dbReference type="ARBA" id="ARBA00022475"/>
    </source>
</evidence>
<comment type="caution">
    <text evidence="9">The sequence shown here is derived from an EMBL/GenBank/DDBJ whole genome shotgun (WGS) entry which is preliminary data.</text>
</comment>
<dbReference type="GO" id="GO:0005886">
    <property type="term" value="C:plasma membrane"/>
    <property type="evidence" value="ECO:0007669"/>
    <property type="project" value="UniProtKB-SubCell"/>
</dbReference>
<name>A0A462B1Z8_LISMN</name>
<dbReference type="NCBIfam" id="NF045973">
    <property type="entry name" value="conju_CD1115"/>
    <property type="match status" value="1"/>
</dbReference>
<feature type="transmembrane region" description="Helical" evidence="7">
    <location>
        <begin position="29"/>
        <end position="52"/>
    </location>
</feature>
<keyword evidence="6 7" id="KW-0472">Membrane</keyword>
<comment type="subcellular location">
    <subcellularLocation>
        <location evidence="1">Cell membrane</location>
        <topology evidence="1">Multi-pass membrane protein</topology>
    </subcellularLocation>
</comment>
<evidence type="ECO:0000256" key="6">
    <source>
        <dbReference type="ARBA" id="ARBA00023136"/>
    </source>
</evidence>
<evidence type="ECO:0000256" key="2">
    <source>
        <dbReference type="ARBA" id="ARBA00008806"/>
    </source>
</evidence>
<dbReference type="EMBL" id="AAAIXK010000012">
    <property type="protein sequence ID" value="EAC5551955.1"/>
    <property type="molecule type" value="Genomic_DNA"/>
</dbReference>
<evidence type="ECO:0000259" key="8">
    <source>
        <dbReference type="Pfam" id="PF12696"/>
    </source>
</evidence>
<evidence type="ECO:0000256" key="4">
    <source>
        <dbReference type="ARBA" id="ARBA00022692"/>
    </source>
</evidence>
<proteinExistence type="inferred from homology"/>
<dbReference type="Pfam" id="PF02534">
    <property type="entry name" value="T4SS-DNA_transf"/>
    <property type="match status" value="1"/>
</dbReference>
<evidence type="ECO:0000313" key="10">
    <source>
        <dbReference type="EMBL" id="ECY9784148.1"/>
    </source>
</evidence>
<evidence type="ECO:0000313" key="11">
    <source>
        <dbReference type="Proteomes" id="UP000365297"/>
    </source>
</evidence>
<dbReference type="Proteomes" id="UP000365297">
    <property type="component" value="Unassembled WGS sequence"/>
</dbReference>
<gene>
    <name evidence="9" type="ORF">ARY78_16195</name>
    <name evidence="10" type="ORF">F6515_14315</name>
</gene>
<dbReference type="PANTHER" id="PTHR37937">
    <property type="entry name" value="CONJUGATIVE TRANSFER: DNA TRANSPORT"/>
    <property type="match status" value="1"/>
</dbReference>